<accession>A0ABS3QM92</accession>
<feature type="domain" description="Secretion system C-terminal sorting" evidence="1">
    <location>
        <begin position="494"/>
        <end position="561"/>
    </location>
</feature>
<gene>
    <name evidence="2" type="ORF">J4E00_22685</name>
</gene>
<proteinExistence type="predicted"/>
<dbReference type="InterPro" id="IPR026444">
    <property type="entry name" value="Secre_tail"/>
</dbReference>
<dbReference type="Gene3D" id="3.20.20.80">
    <property type="entry name" value="Glycosidases"/>
    <property type="match status" value="1"/>
</dbReference>
<dbReference type="InterPro" id="IPR017853">
    <property type="entry name" value="GH"/>
</dbReference>
<evidence type="ECO:0000259" key="1">
    <source>
        <dbReference type="Pfam" id="PF18962"/>
    </source>
</evidence>
<dbReference type="EMBL" id="JAGETZ010000013">
    <property type="protein sequence ID" value="MBO2011889.1"/>
    <property type="molecule type" value="Genomic_DNA"/>
</dbReference>
<reference evidence="2 3" key="1">
    <citation type="submission" date="2021-03" db="EMBL/GenBank/DDBJ databases">
        <authorList>
            <person name="Kim M.K."/>
        </authorList>
    </citation>
    <scope>NUCLEOTIDE SEQUENCE [LARGE SCALE GENOMIC DNA]</scope>
    <source>
        <strain evidence="2 3">BT442</strain>
    </source>
</reference>
<protein>
    <submittedName>
        <fullName evidence="2">T9SS type A sorting domain-containing protein</fullName>
    </submittedName>
</protein>
<name>A0ABS3QM92_9BACT</name>
<keyword evidence="3" id="KW-1185">Reference proteome</keyword>
<dbReference type="NCBIfam" id="TIGR04183">
    <property type="entry name" value="Por_Secre_tail"/>
    <property type="match status" value="1"/>
</dbReference>
<evidence type="ECO:0000313" key="2">
    <source>
        <dbReference type="EMBL" id="MBO2011889.1"/>
    </source>
</evidence>
<sequence length="563" mass="61938">MKETSLPKNRCRTFLKSVVAVKRKLARTVLAGLAVAAAVSTSSSGQGLSPYVFGINYTQRNLDATKVNDLKSANLTIIRLGGNERNNSSRFRDKTYWNTDIEYVKYTLDAEPIIQLPIALTAAQAAEWVTYFNVTKGYNIKFWSIGNEPEPGGNPQDDFIQNWINGTNFNQAPDNNFDYNGWEARWITIANAIKNTDNDAKVFGPEFRCFYPGAISREYAKFITNVGSRSVTNNSALPLLDIFAFHYYPTSFKTESELKRSFDSVQSKINAANNSRPSSWSRLRMGVTEFNGEKTGNLLPWDFSAGQFVSLMTKLAIANDAFCLTPWSVYESGGQKAGFSDFSFYNTAGTRRSTMHHYAFLSQNMRANYMPPTQSGYADEIMALGMRESGTANAGYTIMLMNRNANSLTYNISLTGNYQGTTTSDVQIKFSGYSGVSGTALTGTIPTKTTIMYRLNSSGGLVSKKTYDQTDASPARPALASAPDIAATSEVLAVYPNPVTGSFLLNGLVEPGDITVRNSLGKVLLRQHVKANERVDISRLPAGLYLLTIGTTQGEVVQKIVKE</sequence>
<dbReference type="RefSeq" id="WP_208177574.1">
    <property type="nucleotide sequence ID" value="NZ_JAGETZ010000013.1"/>
</dbReference>
<comment type="caution">
    <text evidence="2">The sequence shown here is derived from an EMBL/GenBank/DDBJ whole genome shotgun (WGS) entry which is preliminary data.</text>
</comment>
<evidence type="ECO:0000313" key="3">
    <source>
        <dbReference type="Proteomes" id="UP000664369"/>
    </source>
</evidence>
<dbReference type="SUPFAM" id="SSF51445">
    <property type="entry name" value="(Trans)glycosidases"/>
    <property type="match status" value="1"/>
</dbReference>
<organism evidence="2 3">
    <name type="scientific">Hymenobacter negativus</name>
    <dbReference type="NCBI Taxonomy" id="2795026"/>
    <lineage>
        <taxon>Bacteria</taxon>
        <taxon>Pseudomonadati</taxon>
        <taxon>Bacteroidota</taxon>
        <taxon>Cytophagia</taxon>
        <taxon>Cytophagales</taxon>
        <taxon>Hymenobacteraceae</taxon>
        <taxon>Hymenobacter</taxon>
    </lineage>
</organism>
<dbReference type="Proteomes" id="UP000664369">
    <property type="component" value="Unassembled WGS sequence"/>
</dbReference>
<dbReference type="Pfam" id="PF18962">
    <property type="entry name" value="Por_Secre_tail"/>
    <property type="match status" value="1"/>
</dbReference>